<accession>A0ABP3I2A3</accession>
<gene>
    <name evidence="1" type="ORF">GCM10010357_03740</name>
</gene>
<comment type="caution">
    <text evidence="1">The sequence shown here is derived from an EMBL/GenBank/DDBJ whole genome shotgun (WGS) entry which is preliminary data.</text>
</comment>
<sequence>MSTQTNSSAARPISLMAAGELRDAMTAIEEGKGPAAVAALMSIDSASWQAIEQRLAALVGTDLRELLLKVAGDSGKSASAIA</sequence>
<evidence type="ECO:0000313" key="2">
    <source>
        <dbReference type="Proteomes" id="UP001500879"/>
    </source>
</evidence>
<reference evidence="2" key="1">
    <citation type="journal article" date="2019" name="Int. J. Syst. Evol. Microbiol.">
        <title>The Global Catalogue of Microorganisms (GCM) 10K type strain sequencing project: providing services to taxonomists for standard genome sequencing and annotation.</title>
        <authorList>
            <consortium name="The Broad Institute Genomics Platform"/>
            <consortium name="The Broad Institute Genome Sequencing Center for Infectious Disease"/>
            <person name="Wu L."/>
            <person name="Ma J."/>
        </authorList>
    </citation>
    <scope>NUCLEOTIDE SEQUENCE [LARGE SCALE GENOMIC DNA]</scope>
    <source>
        <strain evidence="2">JCM 4788</strain>
    </source>
</reference>
<dbReference type="EMBL" id="BAAABX010000004">
    <property type="protein sequence ID" value="GAA0386189.1"/>
    <property type="molecule type" value="Genomic_DNA"/>
</dbReference>
<protein>
    <submittedName>
        <fullName evidence="1">Uncharacterized protein</fullName>
    </submittedName>
</protein>
<evidence type="ECO:0000313" key="1">
    <source>
        <dbReference type="EMBL" id="GAA0386189.1"/>
    </source>
</evidence>
<proteinExistence type="predicted"/>
<dbReference type="Proteomes" id="UP001500879">
    <property type="component" value="Unassembled WGS sequence"/>
</dbReference>
<organism evidence="1 2">
    <name type="scientific">Streptomyces luteireticuli</name>
    <dbReference type="NCBI Taxonomy" id="173858"/>
    <lineage>
        <taxon>Bacteria</taxon>
        <taxon>Bacillati</taxon>
        <taxon>Actinomycetota</taxon>
        <taxon>Actinomycetes</taxon>
        <taxon>Kitasatosporales</taxon>
        <taxon>Streptomycetaceae</taxon>
        <taxon>Streptomyces</taxon>
    </lineage>
</organism>
<name>A0ABP3I2A3_9ACTN</name>
<keyword evidence="2" id="KW-1185">Reference proteome</keyword>
<dbReference type="RefSeq" id="WP_344018996.1">
    <property type="nucleotide sequence ID" value="NZ_BAAABX010000004.1"/>
</dbReference>